<accession>A0A1F5E9W0</accession>
<keyword evidence="1" id="KW-0812">Transmembrane</keyword>
<dbReference type="GO" id="GO:0016020">
    <property type="term" value="C:membrane"/>
    <property type="evidence" value="ECO:0007669"/>
    <property type="project" value="InterPro"/>
</dbReference>
<keyword evidence="1" id="KW-1133">Transmembrane helix</keyword>
<dbReference type="InterPro" id="IPR001872">
    <property type="entry name" value="Peptidase_A8"/>
</dbReference>
<evidence type="ECO:0000256" key="1">
    <source>
        <dbReference type="SAM" id="Phobius"/>
    </source>
</evidence>
<dbReference type="Pfam" id="PF01252">
    <property type="entry name" value="Peptidase_A8"/>
    <property type="match status" value="1"/>
</dbReference>
<organism evidence="2 3">
    <name type="scientific">Candidatus Berkelbacteria bacterium RIFOXYA2_FULL_43_10</name>
    <dbReference type="NCBI Taxonomy" id="1797472"/>
    <lineage>
        <taxon>Bacteria</taxon>
        <taxon>Candidatus Berkelbacteria</taxon>
    </lineage>
</organism>
<name>A0A1F5E9W0_9BACT</name>
<feature type="transmembrane region" description="Helical" evidence="1">
    <location>
        <begin position="78"/>
        <end position="103"/>
    </location>
</feature>
<feature type="transmembrane region" description="Helical" evidence="1">
    <location>
        <begin position="46"/>
        <end position="71"/>
    </location>
</feature>
<dbReference type="STRING" id="1797472.A2215_01375"/>
<evidence type="ECO:0000313" key="3">
    <source>
        <dbReference type="Proteomes" id="UP000178583"/>
    </source>
</evidence>
<comment type="caution">
    <text evidence="2">The sequence shown here is derived from an EMBL/GenBank/DDBJ whole genome shotgun (WGS) entry which is preliminary data.</text>
</comment>
<proteinExistence type="predicted"/>
<gene>
    <name evidence="2" type="ORF">A2215_01375</name>
</gene>
<keyword evidence="1" id="KW-0472">Membrane</keyword>
<sequence>MEIKKGKIYPALIKNFAIIFAVVVLLHVLERIIFKSSIPHSINAGMILGLIPANQTAIVLSAIIFILFGLSLSRYSGFYLWISLVMIGIGSIVLERIIFGGALDYLKVWFLPAFNFADILIVLGIVGITVKYFKSLFNNCS</sequence>
<protein>
    <submittedName>
        <fullName evidence="2">Uncharacterized protein</fullName>
    </submittedName>
</protein>
<dbReference type="GO" id="GO:0006508">
    <property type="term" value="P:proteolysis"/>
    <property type="evidence" value="ECO:0007669"/>
    <property type="project" value="InterPro"/>
</dbReference>
<dbReference type="Proteomes" id="UP000178583">
    <property type="component" value="Unassembled WGS sequence"/>
</dbReference>
<feature type="transmembrane region" description="Helical" evidence="1">
    <location>
        <begin position="12"/>
        <end position="34"/>
    </location>
</feature>
<feature type="transmembrane region" description="Helical" evidence="1">
    <location>
        <begin position="109"/>
        <end position="133"/>
    </location>
</feature>
<evidence type="ECO:0000313" key="2">
    <source>
        <dbReference type="EMBL" id="OGD64066.1"/>
    </source>
</evidence>
<dbReference type="GO" id="GO:0004190">
    <property type="term" value="F:aspartic-type endopeptidase activity"/>
    <property type="evidence" value="ECO:0007669"/>
    <property type="project" value="InterPro"/>
</dbReference>
<reference evidence="2 3" key="1">
    <citation type="journal article" date="2016" name="Nat. Commun.">
        <title>Thousands of microbial genomes shed light on interconnected biogeochemical processes in an aquifer system.</title>
        <authorList>
            <person name="Anantharaman K."/>
            <person name="Brown C.T."/>
            <person name="Hug L.A."/>
            <person name="Sharon I."/>
            <person name="Castelle C.J."/>
            <person name="Probst A.J."/>
            <person name="Thomas B.C."/>
            <person name="Singh A."/>
            <person name="Wilkins M.J."/>
            <person name="Karaoz U."/>
            <person name="Brodie E.L."/>
            <person name="Williams K.H."/>
            <person name="Hubbard S.S."/>
            <person name="Banfield J.F."/>
        </authorList>
    </citation>
    <scope>NUCLEOTIDE SEQUENCE [LARGE SCALE GENOMIC DNA]</scope>
</reference>
<dbReference type="AlphaFoldDB" id="A0A1F5E9W0"/>
<dbReference type="EMBL" id="MEZY01000024">
    <property type="protein sequence ID" value="OGD64066.1"/>
    <property type="molecule type" value="Genomic_DNA"/>
</dbReference>